<evidence type="ECO:0000313" key="2">
    <source>
        <dbReference type="EMBL" id="QXM06376.1"/>
    </source>
</evidence>
<proteinExistence type="predicted"/>
<dbReference type="InterPro" id="IPR039143">
    <property type="entry name" value="GNPNAT1-like"/>
</dbReference>
<reference evidence="2" key="1">
    <citation type="submission" date="2021-07" db="EMBL/GenBank/DDBJ databases">
        <title>Complete genome sequence of Crassaminicella sp. 143-21, isolated from a deep-sea hydrothermal vent.</title>
        <authorList>
            <person name="Li X."/>
        </authorList>
    </citation>
    <scope>NUCLEOTIDE SEQUENCE</scope>
    <source>
        <strain evidence="2">143-21</strain>
    </source>
</reference>
<dbReference type="PROSITE" id="PS51186">
    <property type="entry name" value="GNAT"/>
    <property type="match status" value="1"/>
</dbReference>
<dbReference type="Pfam" id="PF13673">
    <property type="entry name" value="Acetyltransf_10"/>
    <property type="match status" value="1"/>
</dbReference>
<name>A0ABX8RC44_9CLOT</name>
<dbReference type="PANTHER" id="PTHR13355:SF11">
    <property type="entry name" value="GLUCOSAMINE 6-PHOSPHATE N-ACETYLTRANSFERASE"/>
    <property type="match status" value="1"/>
</dbReference>
<dbReference type="InterPro" id="IPR000182">
    <property type="entry name" value="GNAT_dom"/>
</dbReference>
<gene>
    <name evidence="2" type="ORF">KVH43_00935</name>
</gene>
<organism evidence="2 3">
    <name type="scientific">Crassaminicella indica</name>
    <dbReference type="NCBI Taxonomy" id="2855394"/>
    <lineage>
        <taxon>Bacteria</taxon>
        <taxon>Bacillati</taxon>
        <taxon>Bacillota</taxon>
        <taxon>Clostridia</taxon>
        <taxon>Eubacteriales</taxon>
        <taxon>Clostridiaceae</taxon>
        <taxon>Crassaminicella</taxon>
    </lineage>
</organism>
<protein>
    <submittedName>
        <fullName evidence="2">GNAT family N-acetyltransferase</fullName>
        <ecNumber evidence="2">2.3.1.-</ecNumber>
    </submittedName>
</protein>
<keyword evidence="3" id="KW-1185">Reference proteome</keyword>
<accession>A0ABX8RC44</accession>
<keyword evidence="2" id="KW-0012">Acyltransferase</keyword>
<sequence>MEIKWSKGKEDFKDASHVRYEVFVKEQNVPIELELDEFDDQAYHIVGYENDEAIAVGRILEKESYYLVGRVAVLKEHRGKDYGKVIMENIIKKVEELGGKEIRLHAQMSAKGFYEQLGFEAYGDIFDEAGIEHICMKKCL</sequence>
<dbReference type="PANTHER" id="PTHR13355">
    <property type="entry name" value="GLUCOSAMINE 6-PHOSPHATE N-ACETYLTRANSFERASE"/>
    <property type="match status" value="1"/>
</dbReference>
<dbReference type="GO" id="GO:0016746">
    <property type="term" value="F:acyltransferase activity"/>
    <property type="evidence" value="ECO:0007669"/>
    <property type="project" value="UniProtKB-KW"/>
</dbReference>
<evidence type="ECO:0000313" key="3">
    <source>
        <dbReference type="Proteomes" id="UP000886818"/>
    </source>
</evidence>
<feature type="domain" description="N-acetyltransferase" evidence="1">
    <location>
        <begin position="1"/>
        <end position="140"/>
    </location>
</feature>
<dbReference type="Proteomes" id="UP000886818">
    <property type="component" value="Chromosome"/>
</dbReference>
<dbReference type="EC" id="2.3.1.-" evidence="2"/>
<dbReference type="EMBL" id="CP078093">
    <property type="protein sequence ID" value="QXM06376.1"/>
    <property type="molecule type" value="Genomic_DNA"/>
</dbReference>
<dbReference type="RefSeq" id="WP_218283072.1">
    <property type="nucleotide sequence ID" value="NZ_CP078093.1"/>
</dbReference>
<evidence type="ECO:0000259" key="1">
    <source>
        <dbReference type="PROSITE" id="PS51186"/>
    </source>
</evidence>
<dbReference type="CDD" id="cd04301">
    <property type="entry name" value="NAT_SF"/>
    <property type="match status" value="1"/>
</dbReference>
<keyword evidence="2" id="KW-0808">Transferase</keyword>